<evidence type="ECO:0000313" key="7">
    <source>
        <dbReference type="Proteomes" id="UP001211065"/>
    </source>
</evidence>
<dbReference type="Gene3D" id="1.20.1310.30">
    <property type="match status" value="1"/>
</dbReference>
<evidence type="ECO:0000256" key="1">
    <source>
        <dbReference type="ARBA" id="ARBA00006756"/>
    </source>
</evidence>
<feature type="domain" description="Exocyst complex subunit Exo70 C-terminal" evidence="5">
    <location>
        <begin position="226"/>
        <end position="438"/>
    </location>
</feature>
<dbReference type="AlphaFoldDB" id="A0AAD5XS34"/>
<dbReference type="GO" id="GO:0006887">
    <property type="term" value="P:exocytosis"/>
    <property type="evidence" value="ECO:0007669"/>
    <property type="project" value="UniProtKB-KW"/>
</dbReference>
<dbReference type="PANTHER" id="PTHR12542">
    <property type="entry name" value="EXOCYST COMPLEX PROTEIN EXO70"/>
    <property type="match status" value="1"/>
</dbReference>
<keyword evidence="3 4" id="KW-0268">Exocytosis</keyword>
<dbReference type="Proteomes" id="UP001211065">
    <property type="component" value="Unassembled WGS sequence"/>
</dbReference>
<evidence type="ECO:0000256" key="3">
    <source>
        <dbReference type="ARBA" id="ARBA00022483"/>
    </source>
</evidence>
<evidence type="ECO:0000259" key="5">
    <source>
        <dbReference type="Pfam" id="PF03081"/>
    </source>
</evidence>
<comment type="caution">
    <text evidence="6">The sequence shown here is derived from an EMBL/GenBank/DDBJ whole genome shotgun (WGS) entry which is preliminary data.</text>
</comment>
<keyword evidence="7" id="KW-1185">Reference proteome</keyword>
<dbReference type="PANTHER" id="PTHR12542:SF41">
    <property type="entry name" value="EXOCYST COMPLEX COMPONENT 7"/>
    <property type="match status" value="1"/>
</dbReference>
<dbReference type="InterPro" id="IPR016159">
    <property type="entry name" value="Cullin_repeat-like_dom_sf"/>
</dbReference>
<comment type="function">
    <text evidence="4">Involved in the secretory pathway as part of the exocyst complex which tethers secretory vesicles to the sites of exocytosis. Also plays a role in the assembly of the exocyst.</text>
</comment>
<accession>A0AAD5XS34</accession>
<name>A0AAD5XS34_9FUNG</name>
<gene>
    <name evidence="6" type="primary">EXOC7</name>
    <name evidence="6" type="ORF">HK099_001384</name>
</gene>
<dbReference type="InterPro" id="IPR004140">
    <property type="entry name" value="Exo70"/>
</dbReference>
<proteinExistence type="inferred from homology"/>
<dbReference type="GO" id="GO:0000145">
    <property type="term" value="C:exocyst"/>
    <property type="evidence" value="ECO:0007669"/>
    <property type="project" value="InterPro"/>
</dbReference>
<dbReference type="GO" id="GO:0015031">
    <property type="term" value="P:protein transport"/>
    <property type="evidence" value="ECO:0007669"/>
    <property type="project" value="UniProtKB-KW"/>
</dbReference>
<keyword evidence="4" id="KW-0653">Protein transport</keyword>
<comment type="subcellular location">
    <subcellularLocation>
        <location evidence="4">Bud</location>
    </subcellularLocation>
    <subcellularLocation>
        <location evidence="4">Bud neck</location>
    </subcellularLocation>
</comment>
<dbReference type="EMBL" id="JADGJW010001384">
    <property type="protein sequence ID" value="KAJ3203751.1"/>
    <property type="molecule type" value="Genomic_DNA"/>
</dbReference>
<organism evidence="6 7">
    <name type="scientific">Clydaea vesicula</name>
    <dbReference type="NCBI Taxonomy" id="447962"/>
    <lineage>
        <taxon>Eukaryota</taxon>
        <taxon>Fungi</taxon>
        <taxon>Fungi incertae sedis</taxon>
        <taxon>Chytridiomycota</taxon>
        <taxon>Chytridiomycota incertae sedis</taxon>
        <taxon>Chytridiomycetes</taxon>
        <taxon>Lobulomycetales</taxon>
        <taxon>Lobulomycetaceae</taxon>
        <taxon>Clydaea</taxon>
    </lineage>
</organism>
<sequence length="438" mass="50794">MKKKELLLKATHQLDEVFKFKLMTACSNETSQDLVIPDQTVQSLQVFTNQLNSSTQLLAECNVDFNKKPLLAGNTSSGNGLAEEQLGHLQPQGPLHIRTYVEIRSHHLLTLCPQLFEKYAPIHNNSVGGYEKGSSTFITYSRNLFKVMKNERELIQKLFLKGQALQAYQQSIVLLVDKYIENTEVLMGKFRRRWSVEKIDSLFHLLDMLECITALIKDHDGLLVGDTSKISLLSVDGTVHEITSKAFNTCRRLLDYNKIIDQILSDNWGAMNGFPMQNFQSFLMEILDNLLINLEQRSKLYSTKLKQPTLGIMFLLNNYQYIHKIFFKEKILADTFGKDAIDNVEKLLKAQRDAYLNSWKPLYDHLFDNTYVKSGQLAKTLNKSEREVVKEKFKGFNADFEEFYRQQKNWAVPDQDLRNYLLKEIKAVLLVLYQRFYD</sequence>
<dbReference type="InterPro" id="IPR046364">
    <property type="entry name" value="Exo70_C"/>
</dbReference>
<evidence type="ECO:0000256" key="4">
    <source>
        <dbReference type="RuleBase" id="RU365026"/>
    </source>
</evidence>
<reference evidence="6" key="1">
    <citation type="submission" date="2020-05" db="EMBL/GenBank/DDBJ databases">
        <title>Phylogenomic resolution of chytrid fungi.</title>
        <authorList>
            <person name="Stajich J.E."/>
            <person name="Amses K."/>
            <person name="Simmons R."/>
            <person name="Seto K."/>
            <person name="Myers J."/>
            <person name="Bonds A."/>
            <person name="Quandt C.A."/>
            <person name="Barry K."/>
            <person name="Liu P."/>
            <person name="Grigoriev I."/>
            <person name="Longcore J.E."/>
            <person name="James T.Y."/>
        </authorList>
    </citation>
    <scope>NUCLEOTIDE SEQUENCE</scope>
    <source>
        <strain evidence="6">JEL0476</strain>
    </source>
</reference>
<feature type="non-terminal residue" evidence="6">
    <location>
        <position position="438"/>
    </location>
</feature>
<evidence type="ECO:0000313" key="6">
    <source>
        <dbReference type="EMBL" id="KAJ3203751.1"/>
    </source>
</evidence>
<dbReference type="GO" id="GO:0005935">
    <property type="term" value="C:cellular bud neck"/>
    <property type="evidence" value="ECO:0007669"/>
    <property type="project" value="UniProtKB-SubCell"/>
</dbReference>
<dbReference type="Gene3D" id="1.20.1280.170">
    <property type="entry name" value="Exocyst complex component Exo70"/>
    <property type="match status" value="1"/>
</dbReference>
<dbReference type="SUPFAM" id="SSF74788">
    <property type="entry name" value="Cullin repeat-like"/>
    <property type="match status" value="1"/>
</dbReference>
<keyword evidence="2 4" id="KW-0813">Transport</keyword>
<dbReference type="GO" id="GO:0005546">
    <property type="term" value="F:phosphatidylinositol-4,5-bisphosphate binding"/>
    <property type="evidence" value="ECO:0007669"/>
    <property type="project" value="InterPro"/>
</dbReference>
<dbReference type="Pfam" id="PF03081">
    <property type="entry name" value="Exo70_C"/>
    <property type="match status" value="1"/>
</dbReference>
<evidence type="ECO:0000256" key="2">
    <source>
        <dbReference type="ARBA" id="ARBA00022448"/>
    </source>
</evidence>
<protein>
    <recommendedName>
        <fullName evidence="4">Exocyst complex protein EXO70</fullName>
    </recommendedName>
</protein>
<comment type="similarity">
    <text evidence="1 4">Belongs to the EXO70 family.</text>
</comment>